<dbReference type="RefSeq" id="WP_107492604.1">
    <property type="nucleotide sequence ID" value="NZ_PZKC01000003.1"/>
</dbReference>
<sequence length="327" mass="35471">MNLLASLTALLAPPPPPDARVAAGLARIGEILGAALSAERAFERRLGGPVGAALAHCDALVEALPPAIDLQRSAFASDPMIHALFATADDIELTLGYSAELREFLTTPEAWSDDYCHALMAARPQEKQVLGVARQGEVIATDVPRRLLYFSDHTVVLPAIDAAAARERLRAAAFDSLLRTFASHLEAAREAHQQLHIARELERARQYGAHASEPEWALRHGRRLAELDERLRASADGQLPGRLVDTLADFLANAGQALSLQAMDVRVDRDGAIVADGSASPADALSFMELCARDRRRHVVIPVRIACSEARQAVAHLREVRDRLLLI</sequence>
<dbReference type="EMBL" id="PZKC01000003">
    <property type="protein sequence ID" value="PTD97404.1"/>
    <property type="molecule type" value="Genomic_DNA"/>
</dbReference>
<proteinExistence type="predicted"/>
<keyword evidence="2" id="KW-1185">Reference proteome</keyword>
<reference evidence="1 2" key="2">
    <citation type="submission" date="2018-04" db="EMBL/GenBank/DDBJ databases">
        <title>Thauera lacus sp. nov., isolated from an saline lake in Inner Mongolia, China.</title>
        <authorList>
            <person name="Liang Q.-Y."/>
        </authorList>
    </citation>
    <scope>NUCLEOTIDE SEQUENCE [LARGE SCALE GENOMIC DNA]</scope>
    <source>
        <strain evidence="1 2">D20</strain>
    </source>
</reference>
<protein>
    <submittedName>
        <fullName evidence="1">Uncharacterized protein</fullName>
    </submittedName>
</protein>
<name>A0A2T4II06_9RHOO</name>
<evidence type="ECO:0000313" key="2">
    <source>
        <dbReference type="Proteomes" id="UP000241193"/>
    </source>
</evidence>
<comment type="caution">
    <text evidence="1">The sequence shown here is derived from an EMBL/GenBank/DDBJ whole genome shotgun (WGS) entry which is preliminary data.</text>
</comment>
<dbReference type="OrthoDB" id="8557243at2"/>
<organism evidence="1 2">
    <name type="scientific">Pseudothauera lacus</name>
    <dbReference type="NCBI Taxonomy" id="2136175"/>
    <lineage>
        <taxon>Bacteria</taxon>
        <taxon>Pseudomonadati</taxon>
        <taxon>Pseudomonadota</taxon>
        <taxon>Betaproteobacteria</taxon>
        <taxon>Rhodocyclales</taxon>
        <taxon>Zoogloeaceae</taxon>
        <taxon>Pseudothauera</taxon>
    </lineage>
</organism>
<evidence type="ECO:0000313" key="1">
    <source>
        <dbReference type="EMBL" id="PTD97404.1"/>
    </source>
</evidence>
<reference evidence="1 2" key="1">
    <citation type="submission" date="2018-03" db="EMBL/GenBank/DDBJ databases">
        <authorList>
            <person name="Keele B.F."/>
        </authorList>
    </citation>
    <scope>NUCLEOTIDE SEQUENCE [LARGE SCALE GENOMIC DNA]</scope>
    <source>
        <strain evidence="1 2">D20</strain>
    </source>
</reference>
<dbReference type="AlphaFoldDB" id="A0A2T4II06"/>
<dbReference type="Proteomes" id="UP000241193">
    <property type="component" value="Unassembled WGS sequence"/>
</dbReference>
<accession>A0A2T4II06</accession>
<gene>
    <name evidence="1" type="ORF">C8261_05210</name>
</gene>